<dbReference type="PANTHER" id="PTHR12630:SF25">
    <property type="entry name" value="OS01G0752400 PROTEIN"/>
    <property type="match status" value="1"/>
</dbReference>
<feature type="chain" id="PRO_5039008243" description="Glucosidase II beta subunit N-terminal domain-containing protein" evidence="3">
    <location>
        <begin position="29"/>
        <end position="208"/>
    </location>
</feature>
<evidence type="ECO:0000256" key="2">
    <source>
        <dbReference type="SAM" id="Phobius"/>
    </source>
</evidence>
<keyword evidence="1" id="KW-1015">Disulfide bond</keyword>
<evidence type="ECO:0000256" key="1">
    <source>
        <dbReference type="ARBA" id="ARBA00023157"/>
    </source>
</evidence>
<proteinExistence type="predicted"/>
<dbReference type="CDD" id="cd00112">
    <property type="entry name" value="LDLa"/>
    <property type="match status" value="1"/>
</dbReference>
<gene>
    <name evidence="5" type="ORF">J5N97_019602</name>
</gene>
<evidence type="ECO:0000313" key="6">
    <source>
        <dbReference type="Proteomes" id="UP001085076"/>
    </source>
</evidence>
<protein>
    <recommendedName>
        <fullName evidence="4">Glucosidase II beta subunit N-terminal domain-containing protein</fullName>
    </recommendedName>
</protein>
<dbReference type="EMBL" id="JAGGNH010000005">
    <property type="protein sequence ID" value="KAJ0971643.1"/>
    <property type="molecule type" value="Genomic_DNA"/>
</dbReference>
<dbReference type="PANTHER" id="PTHR12630">
    <property type="entry name" value="N-LINKED OLIGOSACCHARIDE PROCESSING"/>
    <property type="match status" value="1"/>
</dbReference>
<organism evidence="5 6">
    <name type="scientific">Dioscorea zingiberensis</name>
    <dbReference type="NCBI Taxonomy" id="325984"/>
    <lineage>
        <taxon>Eukaryota</taxon>
        <taxon>Viridiplantae</taxon>
        <taxon>Streptophyta</taxon>
        <taxon>Embryophyta</taxon>
        <taxon>Tracheophyta</taxon>
        <taxon>Spermatophyta</taxon>
        <taxon>Magnoliopsida</taxon>
        <taxon>Liliopsida</taxon>
        <taxon>Dioscoreales</taxon>
        <taxon>Dioscoreaceae</taxon>
        <taxon>Dioscorea</taxon>
    </lineage>
</organism>
<dbReference type="InterPro" id="IPR002172">
    <property type="entry name" value="LDrepeatLR_classA_rpt"/>
</dbReference>
<dbReference type="InterPro" id="IPR036055">
    <property type="entry name" value="LDL_receptor-like_sf"/>
</dbReference>
<keyword evidence="2" id="KW-1133">Transmembrane helix</keyword>
<dbReference type="InterPro" id="IPR039794">
    <property type="entry name" value="Gtb1-like"/>
</dbReference>
<dbReference type="Pfam" id="PF12999">
    <property type="entry name" value="PRKCSH-like"/>
    <property type="match status" value="1"/>
</dbReference>
<dbReference type="Proteomes" id="UP001085076">
    <property type="component" value="Miscellaneous, Linkage group lg05"/>
</dbReference>
<dbReference type="GO" id="GO:0006491">
    <property type="term" value="P:N-glycan processing"/>
    <property type="evidence" value="ECO:0007669"/>
    <property type="project" value="TreeGrafter"/>
</dbReference>
<name>A0A9D5HD12_9LILI</name>
<keyword evidence="3" id="KW-0732">Signal</keyword>
<keyword evidence="2" id="KW-0812">Transmembrane</keyword>
<dbReference type="AlphaFoldDB" id="A0A9D5HD12"/>
<dbReference type="InterPro" id="IPR028146">
    <property type="entry name" value="PRKCSH_N"/>
</dbReference>
<sequence length="208" mass="23536">MASIRRFIFFVAPAWLLAAFLTPPVTLTASSLIGVSPQDEKYFEGTVIKCRDGSKTFRKDRLNDGYCDCSDGTDEPGTSACPEGRFYCKNTGDVPRILFSSRVNDGICDCCDGSDESDSGISCQNTCLKNGTFIDNRNDNESKSVNFEHYTSLGRKSRLDLEDLIQKLEGLRLLIILELAFVMCLAFVCIQYHRRRSRRRHYLRMNPL</sequence>
<dbReference type="OrthoDB" id="28322at2759"/>
<evidence type="ECO:0000313" key="5">
    <source>
        <dbReference type="EMBL" id="KAJ0971643.1"/>
    </source>
</evidence>
<reference evidence="5" key="1">
    <citation type="submission" date="2021-03" db="EMBL/GenBank/DDBJ databases">
        <authorList>
            <person name="Li Z."/>
            <person name="Yang C."/>
        </authorList>
    </citation>
    <scope>NUCLEOTIDE SEQUENCE</scope>
    <source>
        <strain evidence="5">Dzin_1.0</strain>
        <tissue evidence="5">Leaf</tissue>
    </source>
</reference>
<reference evidence="5" key="2">
    <citation type="journal article" date="2022" name="Hortic Res">
        <title>The genome of Dioscorea zingiberensis sheds light on the biosynthesis, origin and evolution of the medicinally important diosgenin saponins.</title>
        <authorList>
            <person name="Li Y."/>
            <person name="Tan C."/>
            <person name="Li Z."/>
            <person name="Guo J."/>
            <person name="Li S."/>
            <person name="Chen X."/>
            <person name="Wang C."/>
            <person name="Dai X."/>
            <person name="Yang H."/>
            <person name="Song W."/>
            <person name="Hou L."/>
            <person name="Xu J."/>
            <person name="Tong Z."/>
            <person name="Xu A."/>
            <person name="Yuan X."/>
            <person name="Wang W."/>
            <person name="Yang Q."/>
            <person name="Chen L."/>
            <person name="Sun Z."/>
            <person name="Wang K."/>
            <person name="Pan B."/>
            <person name="Chen J."/>
            <person name="Bao Y."/>
            <person name="Liu F."/>
            <person name="Qi X."/>
            <person name="Gang D.R."/>
            <person name="Wen J."/>
            <person name="Li J."/>
        </authorList>
    </citation>
    <scope>NUCLEOTIDE SEQUENCE</scope>
    <source>
        <strain evidence="5">Dzin_1.0</strain>
    </source>
</reference>
<comment type="caution">
    <text evidence="5">The sequence shown here is derived from an EMBL/GenBank/DDBJ whole genome shotgun (WGS) entry which is preliminary data.</text>
</comment>
<dbReference type="GO" id="GO:0017177">
    <property type="term" value="C:glucosidase II complex"/>
    <property type="evidence" value="ECO:0007669"/>
    <property type="project" value="TreeGrafter"/>
</dbReference>
<feature type="transmembrane region" description="Helical" evidence="2">
    <location>
        <begin position="171"/>
        <end position="190"/>
    </location>
</feature>
<evidence type="ECO:0000256" key="3">
    <source>
        <dbReference type="SAM" id="SignalP"/>
    </source>
</evidence>
<feature type="signal peptide" evidence="3">
    <location>
        <begin position="1"/>
        <end position="28"/>
    </location>
</feature>
<feature type="domain" description="Glucosidase II beta subunit N-terminal" evidence="4">
    <location>
        <begin position="28"/>
        <end position="167"/>
    </location>
</feature>
<keyword evidence="2" id="KW-0472">Membrane</keyword>
<keyword evidence="6" id="KW-1185">Reference proteome</keyword>
<dbReference type="Gene3D" id="4.10.400.10">
    <property type="entry name" value="Low-density Lipoprotein Receptor"/>
    <property type="match status" value="1"/>
</dbReference>
<evidence type="ECO:0000259" key="4">
    <source>
        <dbReference type="Pfam" id="PF12999"/>
    </source>
</evidence>
<accession>A0A9D5HD12</accession>